<protein>
    <submittedName>
        <fullName evidence="3">WAS/WASL-interacting protein family member 1</fullName>
    </submittedName>
</protein>
<feature type="compositionally biased region" description="Low complexity" evidence="1">
    <location>
        <begin position="312"/>
        <end position="326"/>
    </location>
</feature>
<feature type="compositionally biased region" description="Low complexity" evidence="1">
    <location>
        <begin position="291"/>
        <end position="302"/>
    </location>
</feature>
<reference evidence="3" key="1">
    <citation type="submission" date="2025-08" db="UniProtKB">
        <authorList>
            <consortium name="RefSeq"/>
        </authorList>
    </citation>
    <scope>IDENTIFICATION</scope>
</reference>
<feature type="compositionally biased region" description="Low complexity" evidence="1">
    <location>
        <begin position="103"/>
        <end position="114"/>
    </location>
</feature>
<dbReference type="GeneID" id="108006673"/>
<dbReference type="AlphaFoldDB" id="A0AB39Z0H4"/>
<organism evidence="2 3">
    <name type="scientific">Drosophila suzukii</name>
    <name type="common">Spotted-wing drosophila fruit fly</name>
    <dbReference type="NCBI Taxonomy" id="28584"/>
    <lineage>
        <taxon>Eukaryota</taxon>
        <taxon>Metazoa</taxon>
        <taxon>Ecdysozoa</taxon>
        <taxon>Arthropoda</taxon>
        <taxon>Hexapoda</taxon>
        <taxon>Insecta</taxon>
        <taxon>Pterygota</taxon>
        <taxon>Neoptera</taxon>
        <taxon>Endopterygota</taxon>
        <taxon>Diptera</taxon>
        <taxon>Brachycera</taxon>
        <taxon>Muscomorpha</taxon>
        <taxon>Ephydroidea</taxon>
        <taxon>Drosophilidae</taxon>
        <taxon>Drosophila</taxon>
        <taxon>Sophophora</taxon>
    </lineage>
</organism>
<evidence type="ECO:0000313" key="3">
    <source>
        <dbReference type="RefSeq" id="XP_016925701.4"/>
    </source>
</evidence>
<feature type="compositionally biased region" description="Low complexity" evidence="1">
    <location>
        <begin position="200"/>
        <end position="216"/>
    </location>
</feature>
<proteinExistence type="predicted"/>
<accession>A0AB39Z0H4</accession>
<name>A0AB39Z0H4_DROSZ</name>
<feature type="region of interest" description="Disordered" evidence="1">
    <location>
        <begin position="1"/>
        <end position="172"/>
    </location>
</feature>
<gene>
    <name evidence="3" type="primary">LOC108006673</name>
</gene>
<feature type="compositionally biased region" description="Gly residues" evidence="1">
    <location>
        <begin position="80"/>
        <end position="102"/>
    </location>
</feature>
<dbReference type="Proteomes" id="UP001652628">
    <property type="component" value="Chromosome 3"/>
</dbReference>
<feature type="compositionally biased region" description="Low complexity" evidence="1">
    <location>
        <begin position="12"/>
        <end position="26"/>
    </location>
</feature>
<dbReference type="RefSeq" id="XP_016925701.4">
    <property type="nucleotide sequence ID" value="XM_017070212.4"/>
</dbReference>
<feature type="compositionally biased region" description="Gly residues" evidence="1">
    <location>
        <begin position="50"/>
        <end position="72"/>
    </location>
</feature>
<keyword evidence="2" id="KW-1185">Reference proteome</keyword>
<evidence type="ECO:0000256" key="1">
    <source>
        <dbReference type="SAM" id="MobiDB-lite"/>
    </source>
</evidence>
<sequence>MKPQFTRKAKPEPTTTPTAIEPKTSTKLANPKPRSATVVVKRRGNDGPTVGPGGGNSGGGGATGGNSKGGQSRGTNSGKGNSGKGNTGGGNSGRGNPGGSNSGGVNSTRGNNTGQRGGSSSSNTNRESCNFVPVRRKPLGDYMPLEEPSSSSRPTTSSSSYLPDNPPPMSYAAAVESHPVSRLKVKVVLSPRVKRVGNQPVVKRPSPKSSPVTKVKMNPPPSPSPSPPPPPPPPQSQPHNVQVNSKENTVAPVDPQSRIVEENPTKPTNSTPSVGSSKSQSKKKAKKAKQEQLLAEAESEALPVPKEPPKILQSSSPTSLQSSSPTGSEVIAYLDHHHVRMQRFLAEQTAGQGPYPNRGHVKSCKHTAQLPTHRSLFDFDERLFQRGDLEAAALLAQNKVMLQKWLEPSMLIS</sequence>
<feature type="compositionally biased region" description="Polar residues" evidence="1">
    <location>
        <begin position="118"/>
        <end position="128"/>
    </location>
</feature>
<feature type="compositionally biased region" description="Low complexity" evidence="1">
    <location>
        <begin position="148"/>
        <end position="160"/>
    </location>
</feature>
<feature type="compositionally biased region" description="Polar residues" evidence="1">
    <location>
        <begin position="265"/>
        <end position="275"/>
    </location>
</feature>
<feature type="compositionally biased region" description="Pro residues" evidence="1">
    <location>
        <begin position="218"/>
        <end position="236"/>
    </location>
</feature>
<feature type="region of interest" description="Disordered" evidence="1">
    <location>
        <begin position="189"/>
        <end position="327"/>
    </location>
</feature>
<evidence type="ECO:0000313" key="2">
    <source>
        <dbReference type="Proteomes" id="UP001652628"/>
    </source>
</evidence>
<feature type="compositionally biased region" description="Polar residues" evidence="1">
    <location>
        <begin position="239"/>
        <end position="248"/>
    </location>
</feature>